<dbReference type="Pfam" id="PF00298">
    <property type="entry name" value="Ribosomal_L11"/>
    <property type="match status" value="1"/>
</dbReference>
<dbReference type="Proteomes" id="UP000240357">
    <property type="component" value="Unassembled WGS sequence"/>
</dbReference>
<dbReference type="EMBL" id="PYFT01000001">
    <property type="protein sequence ID" value="PSR54480.1"/>
    <property type="molecule type" value="Genomic_DNA"/>
</dbReference>
<dbReference type="NCBIfam" id="TIGR01632">
    <property type="entry name" value="L11_bact"/>
    <property type="match status" value="1"/>
</dbReference>
<dbReference type="InterPro" id="IPR000911">
    <property type="entry name" value="Ribosomal_uL11"/>
</dbReference>
<dbReference type="RefSeq" id="WP_106930191.1">
    <property type="nucleotide sequence ID" value="NZ_PYFT01000001.1"/>
</dbReference>
<keyword evidence="4 8" id="KW-0694">RNA-binding</keyword>
<dbReference type="InterPro" id="IPR036769">
    <property type="entry name" value="Ribosomal_uL11_C_sf"/>
</dbReference>
<comment type="function">
    <text evidence="8 10">Forms part of the ribosomal stalk which helps the ribosome interact with GTP-bound translation factors.</text>
</comment>
<comment type="PTM">
    <text evidence="8 10">One or more lysine residues are methylated.</text>
</comment>
<evidence type="ECO:0000256" key="10">
    <source>
        <dbReference type="RuleBase" id="RU003979"/>
    </source>
</evidence>
<proteinExistence type="inferred from homology"/>
<comment type="similarity">
    <text evidence="1 8 9">Belongs to the universal ribosomal protein uL11 family.</text>
</comment>
<evidence type="ECO:0000256" key="8">
    <source>
        <dbReference type="HAMAP-Rule" id="MF_00736"/>
    </source>
</evidence>
<feature type="domain" description="Large ribosomal subunit protein uL11 C-terminal" evidence="11">
    <location>
        <begin position="71"/>
        <end position="139"/>
    </location>
</feature>
<evidence type="ECO:0000256" key="5">
    <source>
        <dbReference type="ARBA" id="ARBA00022980"/>
    </source>
</evidence>
<evidence type="ECO:0000256" key="3">
    <source>
        <dbReference type="ARBA" id="ARBA00022730"/>
    </source>
</evidence>
<evidence type="ECO:0000313" key="14">
    <source>
        <dbReference type="Proteomes" id="UP000240357"/>
    </source>
</evidence>
<dbReference type="InterPro" id="IPR020783">
    <property type="entry name" value="Ribosomal_uL11_C"/>
</dbReference>
<evidence type="ECO:0000256" key="7">
    <source>
        <dbReference type="ARBA" id="ARBA00062905"/>
    </source>
</evidence>
<dbReference type="SUPFAM" id="SSF54747">
    <property type="entry name" value="Ribosomal L11/L12e N-terminal domain"/>
    <property type="match status" value="1"/>
</dbReference>
<dbReference type="Gene3D" id="1.10.10.250">
    <property type="entry name" value="Ribosomal protein L11, C-terminal domain"/>
    <property type="match status" value="1"/>
</dbReference>
<comment type="caution">
    <text evidence="13">The sequence shown here is derived from an EMBL/GenBank/DDBJ whole genome shotgun (WGS) entry which is preliminary data.</text>
</comment>
<reference evidence="13 14" key="1">
    <citation type="submission" date="2018-03" db="EMBL/GenBank/DDBJ databases">
        <title>Adhaeribacter sp. HMF7605 Genome sequencing and assembly.</title>
        <authorList>
            <person name="Kang H."/>
            <person name="Kang J."/>
            <person name="Cha I."/>
            <person name="Kim H."/>
            <person name="Joh K."/>
        </authorList>
    </citation>
    <scope>NUCLEOTIDE SEQUENCE [LARGE SCALE GENOMIC DNA]</scope>
    <source>
        <strain evidence="13 14">HMF7605</strain>
    </source>
</reference>
<dbReference type="GO" id="GO:0070180">
    <property type="term" value="F:large ribosomal subunit rRNA binding"/>
    <property type="evidence" value="ECO:0007669"/>
    <property type="project" value="UniProtKB-UniRule"/>
</dbReference>
<dbReference type="SMART" id="SM00649">
    <property type="entry name" value="RL11"/>
    <property type="match status" value="1"/>
</dbReference>
<dbReference type="InterPro" id="IPR020785">
    <property type="entry name" value="Ribosomal_uL11_CS"/>
</dbReference>
<keyword evidence="3 8" id="KW-0699">rRNA-binding</keyword>
<accession>A0A2T2YG47</accession>
<dbReference type="Pfam" id="PF03946">
    <property type="entry name" value="Ribosomal_L11_N"/>
    <property type="match status" value="1"/>
</dbReference>
<dbReference type="GO" id="GO:0022625">
    <property type="term" value="C:cytosolic large ribosomal subunit"/>
    <property type="evidence" value="ECO:0007669"/>
    <property type="project" value="TreeGrafter"/>
</dbReference>
<dbReference type="PANTHER" id="PTHR11661">
    <property type="entry name" value="60S RIBOSOMAL PROTEIN L12"/>
    <property type="match status" value="1"/>
</dbReference>
<keyword evidence="5 8" id="KW-0689">Ribosomal protein</keyword>
<evidence type="ECO:0000256" key="1">
    <source>
        <dbReference type="ARBA" id="ARBA00010537"/>
    </source>
</evidence>
<dbReference type="SUPFAM" id="SSF46906">
    <property type="entry name" value="Ribosomal protein L11, C-terminal domain"/>
    <property type="match status" value="1"/>
</dbReference>
<keyword evidence="6 8" id="KW-0687">Ribonucleoprotein</keyword>
<dbReference type="InterPro" id="IPR006519">
    <property type="entry name" value="Ribosomal_uL11_bac-typ"/>
</dbReference>
<dbReference type="GO" id="GO:0003735">
    <property type="term" value="F:structural constituent of ribosome"/>
    <property type="evidence" value="ECO:0007669"/>
    <property type="project" value="InterPro"/>
</dbReference>
<keyword evidence="14" id="KW-1185">Reference proteome</keyword>
<evidence type="ECO:0000259" key="11">
    <source>
        <dbReference type="Pfam" id="PF00298"/>
    </source>
</evidence>
<dbReference type="OrthoDB" id="9802408at2"/>
<evidence type="ECO:0000256" key="4">
    <source>
        <dbReference type="ARBA" id="ARBA00022884"/>
    </source>
</evidence>
<evidence type="ECO:0000259" key="12">
    <source>
        <dbReference type="Pfam" id="PF03946"/>
    </source>
</evidence>
<name>A0A2T2YG47_9BACT</name>
<dbReference type="PANTHER" id="PTHR11661:SF1">
    <property type="entry name" value="LARGE RIBOSOMAL SUBUNIT PROTEIN UL11M"/>
    <property type="match status" value="1"/>
</dbReference>
<dbReference type="InterPro" id="IPR020784">
    <property type="entry name" value="Ribosomal_uL11_N"/>
</dbReference>
<dbReference type="GO" id="GO:0006412">
    <property type="term" value="P:translation"/>
    <property type="evidence" value="ECO:0007669"/>
    <property type="project" value="UniProtKB-UniRule"/>
</dbReference>
<dbReference type="CDD" id="cd00349">
    <property type="entry name" value="Ribosomal_L11"/>
    <property type="match status" value="1"/>
</dbReference>
<comment type="subunit">
    <text evidence="7">Part of the ribosomal stalk of the 50S ribosomal subunit. Interacts with L10 and the large rRNA to form the base of the stalk. L10 forms an elongated spine to which 2 L12 dimers bind in a sequential fashion forming a pentameric L10(L12)2(L12)2 complex.</text>
</comment>
<dbReference type="HAMAP" id="MF_00736">
    <property type="entry name" value="Ribosomal_uL11"/>
    <property type="match status" value="1"/>
</dbReference>
<dbReference type="FunFam" id="3.30.1550.10:FF:000001">
    <property type="entry name" value="50S ribosomal protein L11"/>
    <property type="match status" value="1"/>
</dbReference>
<evidence type="ECO:0000313" key="13">
    <source>
        <dbReference type="EMBL" id="PSR54480.1"/>
    </source>
</evidence>
<feature type="domain" description="Large ribosomal subunit protein uL11 N-terminal" evidence="12">
    <location>
        <begin position="9"/>
        <end position="66"/>
    </location>
</feature>
<sequence length="147" mass="15792">MAKEIKGYLKLQVKGGAANPSPPIGPALGSKGLNIMEFCKQFNARTQDKAGQICPVLITIYTDKSFDFVIKTPPAPVLLLDAAKIKSGSKEPNRNKVGSVTWDQVRTIAETKMPDLNAFKIESAMKLVAGTARSMGITVTGKAPWSE</sequence>
<gene>
    <name evidence="8 13" type="primary">rplK</name>
    <name evidence="13" type="ORF">AHMF7605_13635</name>
</gene>
<dbReference type="Gene3D" id="3.30.1550.10">
    <property type="entry name" value="Ribosomal protein L11/L12, N-terminal domain"/>
    <property type="match status" value="1"/>
</dbReference>
<protein>
    <recommendedName>
        <fullName evidence="8">Large ribosomal subunit protein uL11</fullName>
    </recommendedName>
</protein>
<comment type="subunit">
    <text evidence="8">Part of the ribosomal stalk of the 50S ribosomal subunit. Interacts with L10 and the large rRNA to form the base of the stalk. L10 forms an elongated spine to which L12 dimers bind in a sequential fashion forming a multimeric L10(L12)X complex.</text>
</comment>
<dbReference type="AlphaFoldDB" id="A0A2T2YG47"/>
<evidence type="ECO:0000256" key="9">
    <source>
        <dbReference type="RuleBase" id="RU003978"/>
    </source>
</evidence>
<keyword evidence="2 8" id="KW-0488">Methylation</keyword>
<organism evidence="13 14">
    <name type="scientific">Adhaeribacter arboris</name>
    <dbReference type="NCBI Taxonomy" id="2072846"/>
    <lineage>
        <taxon>Bacteria</taxon>
        <taxon>Pseudomonadati</taxon>
        <taxon>Bacteroidota</taxon>
        <taxon>Cytophagia</taxon>
        <taxon>Cytophagales</taxon>
        <taxon>Hymenobacteraceae</taxon>
        <taxon>Adhaeribacter</taxon>
    </lineage>
</organism>
<evidence type="ECO:0000256" key="2">
    <source>
        <dbReference type="ARBA" id="ARBA00022481"/>
    </source>
</evidence>
<dbReference type="PROSITE" id="PS00359">
    <property type="entry name" value="RIBOSOMAL_L11"/>
    <property type="match status" value="1"/>
</dbReference>
<evidence type="ECO:0000256" key="6">
    <source>
        <dbReference type="ARBA" id="ARBA00023274"/>
    </source>
</evidence>
<dbReference type="InterPro" id="IPR036796">
    <property type="entry name" value="Ribosomal_uL11_N_sf"/>
</dbReference>
<dbReference type="FunFam" id="1.10.10.250:FF:000001">
    <property type="entry name" value="50S ribosomal protein L11"/>
    <property type="match status" value="1"/>
</dbReference>